<gene>
    <name evidence="1" type="ORF">MPEBLZ_02532</name>
</gene>
<sequence>MFAGLIIITVFVLGCIDSSFSESDTEFQIRKENVDMNIVVNITPEELSKYPALESAL</sequence>
<dbReference type="AlphaFoldDB" id="A0A0P8AF57"/>
<evidence type="ECO:0000313" key="2">
    <source>
        <dbReference type="Proteomes" id="UP000050360"/>
    </source>
</evidence>
<protein>
    <submittedName>
        <fullName evidence="1">Uncharacterized protein</fullName>
    </submittedName>
</protein>
<organism evidence="1 2">
    <name type="scientific">Candidatus Methanoperedens nitratireducens</name>
    <dbReference type="NCBI Taxonomy" id="1392998"/>
    <lineage>
        <taxon>Archaea</taxon>
        <taxon>Methanobacteriati</taxon>
        <taxon>Methanobacteriota</taxon>
        <taxon>Stenosarchaea group</taxon>
        <taxon>Methanomicrobia</taxon>
        <taxon>Methanosarcinales</taxon>
        <taxon>ANME-2 cluster</taxon>
        <taxon>Candidatus Methanoperedentaceae</taxon>
        <taxon>Candidatus Methanoperedens</taxon>
    </lineage>
</organism>
<dbReference type="Proteomes" id="UP000050360">
    <property type="component" value="Unassembled WGS sequence"/>
</dbReference>
<reference evidence="1 2" key="1">
    <citation type="submission" date="2015-09" db="EMBL/GenBank/DDBJ databases">
        <title>A metagenomics-based metabolic model of nitrate-dependent anaerobic oxidation of methane by Methanoperedens-like archaea.</title>
        <authorList>
            <person name="Arshad A."/>
            <person name="Speth D.R."/>
            <person name="De Graaf R.M."/>
            <person name="Op Den Camp H.J."/>
            <person name="Jetten M.S."/>
            <person name="Welte C.U."/>
        </authorList>
    </citation>
    <scope>NUCLEOTIDE SEQUENCE [LARGE SCALE GENOMIC DNA]</scope>
</reference>
<name>A0A0P8AF57_9EURY</name>
<evidence type="ECO:0000313" key="1">
    <source>
        <dbReference type="EMBL" id="KPQ42905.1"/>
    </source>
</evidence>
<dbReference type="EMBL" id="LKCM01000197">
    <property type="protein sequence ID" value="KPQ42905.1"/>
    <property type="molecule type" value="Genomic_DNA"/>
</dbReference>
<proteinExistence type="predicted"/>
<comment type="caution">
    <text evidence="1">The sequence shown here is derived from an EMBL/GenBank/DDBJ whole genome shotgun (WGS) entry which is preliminary data.</text>
</comment>
<accession>A0A0P8AF57</accession>
<feature type="non-terminal residue" evidence="1">
    <location>
        <position position="57"/>
    </location>
</feature>